<reference evidence="1 2" key="1">
    <citation type="journal article" date="2016" name="Nat. Commun.">
        <title>Thousands of microbial genomes shed light on interconnected biogeochemical processes in an aquifer system.</title>
        <authorList>
            <person name="Anantharaman K."/>
            <person name="Brown C.T."/>
            <person name="Hug L.A."/>
            <person name="Sharon I."/>
            <person name="Castelle C.J."/>
            <person name="Probst A.J."/>
            <person name="Thomas B.C."/>
            <person name="Singh A."/>
            <person name="Wilkins M.J."/>
            <person name="Karaoz U."/>
            <person name="Brodie E.L."/>
            <person name="Williams K.H."/>
            <person name="Hubbard S.S."/>
            <person name="Banfield J.F."/>
        </authorList>
    </citation>
    <scope>NUCLEOTIDE SEQUENCE [LARGE SCALE GENOMIC DNA]</scope>
</reference>
<comment type="caution">
    <text evidence="1">The sequence shown here is derived from an EMBL/GenBank/DDBJ whole genome shotgun (WGS) entry which is preliminary data.</text>
</comment>
<gene>
    <name evidence="1" type="ORF">A3A26_01960</name>
</gene>
<name>A0A1G2U795_9BACT</name>
<dbReference type="CDD" id="cd24049">
    <property type="entry name" value="ASKHA_NBD_PilM"/>
    <property type="match status" value="1"/>
</dbReference>
<dbReference type="SUPFAM" id="SSF53067">
    <property type="entry name" value="Actin-like ATPase domain"/>
    <property type="match status" value="2"/>
</dbReference>
<dbReference type="Gene3D" id="3.30.1490.300">
    <property type="match status" value="1"/>
</dbReference>
<dbReference type="NCBIfam" id="TIGR01175">
    <property type="entry name" value="pilM"/>
    <property type="match status" value="1"/>
</dbReference>
<dbReference type="PIRSF" id="PIRSF019169">
    <property type="entry name" value="PilM"/>
    <property type="match status" value="1"/>
</dbReference>
<protein>
    <recommendedName>
        <fullName evidence="3">SHS2 domain-containing protein</fullName>
    </recommendedName>
</protein>
<dbReference type="AlphaFoldDB" id="A0A1G2U795"/>
<evidence type="ECO:0000313" key="2">
    <source>
        <dbReference type="Proteomes" id="UP000177068"/>
    </source>
</evidence>
<dbReference type="PANTHER" id="PTHR32432">
    <property type="entry name" value="CELL DIVISION PROTEIN FTSA-RELATED"/>
    <property type="match status" value="1"/>
</dbReference>
<dbReference type="InterPro" id="IPR005883">
    <property type="entry name" value="PilM"/>
</dbReference>
<organism evidence="1 2">
    <name type="scientific">Candidatus Zambryskibacteria bacterium RIFCSPLOWO2_01_FULL_47_14</name>
    <dbReference type="NCBI Taxonomy" id="1802763"/>
    <lineage>
        <taxon>Bacteria</taxon>
        <taxon>Candidatus Zambryskiibacteriota</taxon>
    </lineage>
</organism>
<evidence type="ECO:0000313" key="1">
    <source>
        <dbReference type="EMBL" id="OHB05331.1"/>
    </source>
</evidence>
<proteinExistence type="predicted"/>
<dbReference type="PANTHER" id="PTHR32432:SF3">
    <property type="entry name" value="ETHANOLAMINE UTILIZATION PROTEIN EUTJ"/>
    <property type="match status" value="1"/>
</dbReference>
<dbReference type="InterPro" id="IPR050696">
    <property type="entry name" value="FtsA/MreB"/>
</dbReference>
<dbReference type="EMBL" id="MHWG01000020">
    <property type="protein sequence ID" value="OHB05331.1"/>
    <property type="molecule type" value="Genomic_DNA"/>
</dbReference>
<dbReference type="Gene3D" id="3.30.420.40">
    <property type="match status" value="2"/>
</dbReference>
<dbReference type="Pfam" id="PF11104">
    <property type="entry name" value="PilM_2"/>
    <property type="match status" value="2"/>
</dbReference>
<dbReference type="Proteomes" id="UP000177068">
    <property type="component" value="Unassembled WGS sequence"/>
</dbReference>
<evidence type="ECO:0008006" key="3">
    <source>
        <dbReference type="Google" id="ProtNLM"/>
    </source>
</evidence>
<sequence>MSIFGKFFSKSEPRALGIDIGSSAIKVVQLKKKNGQAILETYGELSLGPYAGLSVGQAVQLPPEKIAAALVDLMREKEVNITTKKCGLSIPFSSSLMAVIEMPEVGPKELAMMVPMEARKYIPVPISEVMLDWSVVPRSDVRVESLTQELPQENVFGSTPPPLPKVDVLMVAIHKETIARFQEIVTQAGLAASFFEIEIFATIRAVMDEGLRPVMIMDMGAATTKLYIVERGIIRASHTVNRGSQDITSNISKSLSITPEQAEVMKRQTGAAGEDQKVNDVIALVLDHIFAEANSTLLAFENRYNRTVAKTILVGGGAALKGLSELAKNSFKTEAELAEPFAKVSTPAFLEKILRETGPEFAVAIGLALRKLAEEE</sequence>
<dbReference type="InterPro" id="IPR043129">
    <property type="entry name" value="ATPase_NBD"/>
</dbReference>
<accession>A0A1G2U795</accession>